<keyword evidence="1 3" id="KW-0418">Kinase</keyword>
<evidence type="ECO:0000256" key="2">
    <source>
        <dbReference type="SAM" id="MobiDB-lite"/>
    </source>
</evidence>
<comment type="caution">
    <text evidence="3">The sequence shown here is derived from an EMBL/GenBank/DDBJ whole genome shotgun (WGS) entry which is preliminary data.</text>
</comment>
<dbReference type="UniPathway" id="UPA00544"/>
<feature type="binding site" evidence="1">
    <location>
        <begin position="9"/>
        <end position="16"/>
    </location>
    <ligand>
        <name>ATP</name>
        <dbReference type="ChEBI" id="CHEBI:30616"/>
    </ligand>
</feature>
<comment type="similarity">
    <text evidence="1">Belongs to the anhydro-N-acetylmuramic acid kinase family.</text>
</comment>
<dbReference type="HAMAP" id="MF_01270">
    <property type="entry name" value="AnhMurNAc_kinase"/>
    <property type="match status" value="1"/>
</dbReference>
<keyword evidence="1 3" id="KW-0808">Transferase</keyword>
<comment type="pathway">
    <text evidence="1">Cell wall biogenesis; peptidoglycan recycling.</text>
</comment>
<dbReference type="UniPathway" id="UPA00343"/>
<dbReference type="PANTHER" id="PTHR30605:SF0">
    <property type="entry name" value="ANHYDRO-N-ACETYLMURAMIC ACID KINASE"/>
    <property type="match status" value="1"/>
</dbReference>
<dbReference type="GO" id="GO:0005524">
    <property type="term" value="F:ATP binding"/>
    <property type="evidence" value="ECO:0007669"/>
    <property type="project" value="UniProtKB-UniRule"/>
</dbReference>
<organism evidence="3 4">
    <name type="scientific">Nesterenkonia xinjiangensis</name>
    <dbReference type="NCBI Taxonomy" id="225327"/>
    <lineage>
        <taxon>Bacteria</taxon>
        <taxon>Bacillati</taxon>
        <taxon>Actinomycetota</taxon>
        <taxon>Actinomycetes</taxon>
        <taxon>Micrococcales</taxon>
        <taxon>Micrococcaceae</taxon>
        <taxon>Nesterenkonia</taxon>
    </lineage>
</organism>
<feature type="compositionally biased region" description="Low complexity" evidence="2">
    <location>
        <begin position="412"/>
        <end position="421"/>
    </location>
</feature>
<feature type="compositionally biased region" description="Basic and acidic residues" evidence="2">
    <location>
        <begin position="396"/>
        <end position="410"/>
    </location>
</feature>
<dbReference type="RefSeq" id="WP_179542626.1">
    <property type="nucleotide sequence ID" value="NZ_BAAALL010000001.1"/>
</dbReference>
<dbReference type="EC" id="2.7.1.170" evidence="1"/>
<dbReference type="Gene3D" id="3.30.420.40">
    <property type="match status" value="2"/>
</dbReference>
<keyword evidence="4" id="KW-1185">Reference proteome</keyword>
<dbReference type="GO" id="GO:0097175">
    <property type="term" value="P:1,6-anhydro-N-acetyl-beta-muramic acid catabolic process"/>
    <property type="evidence" value="ECO:0007669"/>
    <property type="project" value="UniProtKB-UniRule"/>
</dbReference>
<protein>
    <recommendedName>
        <fullName evidence="1">Anhydro-N-acetylmuramic acid kinase</fullName>
        <ecNumber evidence="1">2.7.1.170</ecNumber>
    </recommendedName>
    <alternativeName>
        <fullName evidence="1">AnhMurNAc kinase</fullName>
    </alternativeName>
</protein>
<evidence type="ECO:0000256" key="1">
    <source>
        <dbReference type="HAMAP-Rule" id="MF_01270"/>
    </source>
</evidence>
<dbReference type="InterPro" id="IPR043129">
    <property type="entry name" value="ATPase_NBD"/>
</dbReference>
<keyword evidence="1" id="KW-0067">ATP-binding</keyword>
<evidence type="ECO:0000313" key="3">
    <source>
        <dbReference type="EMBL" id="NYJ79400.1"/>
    </source>
</evidence>
<dbReference type="EMBL" id="JACCFY010000001">
    <property type="protein sequence ID" value="NYJ79400.1"/>
    <property type="molecule type" value="Genomic_DNA"/>
</dbReference>
<sequence>MIITGLMSGTSADALDAALVEITDDVDGTLHLDLLAAHEIPFPEALSADIHRLLTPGEVPLELVSSVDRELGLHGAGAVAALLEASSDRTGRRCELVVTHGQTIRHEVVDGQVLSTLQIGQPAWIAERTGLPVLSDIRARDVAAGGSGAPLVSLLDHLLLAGRPGAAADRATAMLNLGGIANITVVAPGRETIAFDTGPANALIDVMARRLSGGAQHWDREGRLAAQGEVDQPLLEALLTEPYYARPAPKTTGKELFHGDHLDAALHRRATLPGPRPRDVDVVATVTALTARTVAQACRRHDVGEVVASGGGTRNPTLMRMLRAELAHGGAPIELTTTDDAFGLPEGAKEACLTALLGWLSWHGLPGTLPSVTGAAHPSVAGRLTPGHDPLALPDPRGRMPDRLRIRRASEPAAAPTTTPAHQSPGGPECTP</sequence>
<dbReference type="InterPro" id="IPR005338">
    <property type="entry name" value="Anhydro_N_Ac-Mur_kinase"/>
</dbReference>
<dbReference type="Proteomes" id="UP000535437">
    <property type="component" value="Unassembled WGS sequence"/>
</dbReference>
<gene>
    <name evidence="1" type="primary">anmK</name>
    <name evidence="3" type="ORF">HNR09_002811</name>
</gene>
<dbReference type="Pfam" id="PF03702">
    <property type="entry name" value="AnmK"/>
    <property type="match status" value="1"/>
</dbReference>
<feature type="region of interest" description="Disordered" evidence="2">
    <location>
        <begin position="380"/>
        <end position="432"/>
    </location>
</feature>
<dbReference type="PANTHER" id="PTHR30605">
    <property type="entry name" value="ANHYDRO-N-ACETYLMURAMIC ACID KINASE"/>
    <property type="match status" value="1"/>
</dbReference>
<comment type="function">
    <text evidence="1">Catalyzes the specific phosphorylation of 1,6-anhydro-N-acetylmuramic acid (anhMurNAc) with the simultaneous cleavage of the 1,6-anhydro ring, generating MurNAc-6-P. Is required for the utilization of anhMurNAc either imported from the medium or derived from its own cell wall murein, and thus plays a role in cell wall recycling.</text>
</comment>
<keyword evidence="1" id="KW-0547">Nucleotide-binding</keyword>
<name>A0A7Z0KBL1_9MICC</name>
<evidence type="ECO:0000313" key="4">
    <source>
        <dbReference type="Proteomes" id="UP000535437"/>
    </source>
</evidence>
<proteinExistence type="inferred from homology"/>
<comment type="catalytic activity">
    <reaction evidence="1">
        <text>1,6-anhydro-N-acetyl-beta-muramate + ATP + H2O = N-acetyl-D-muramate 6-phosphate + ADP + H(+)</text>
        <dbReference type="Rhea" id="RHEA:24952"/>
        <dbReference type="ChEBI" id="CHEBI:15377"/>
        <dbReference type="ChEBI" id="CHEBI:15378"/>
        <dbReference type="ChEBI" id="CHEBI:30616"/>
        <dbReference type="ChEBI" id="CHEBI:58690"/>
        <dbReference type="ChEBI" id="CHEBI:58722"/>
        <dbReference type="ChEBI" id="CHEBI:456216"/>
        <dbReference type="EC" id="2.7.1.170"/>
    </reaction>
</comment>
<dbReference type="GO" id="GO:0016773">
    <property type="term" value="F:phosphotransferase activity, alcohol group as acceptor"/>
    <property type="evidence" value="ECO:0007669"/>
    <property type="project" value="UniProtKB-UniRule"/>
</dbReference>
<comment type="pathway">
    <text evidence="1">Amino-sugar metabolism; 1,6-anhydro-N-acetylmuramate degradation.</text>
</comment>
<dbReference type="NCBIfam" id="NF007146">
    <property type="entry name" value="PRK09585.2-6"/>
    <property type="match status" value="1"/>
</dbReference>
<reference evidence="3 4" key="1">
    <citation type="submission" date="2020-07" db="EMBL/GenBank/DDBJ databases">
        <title>Sequencing the genomes of 1000 actinobacteria strains.</title>
        <authorList>
            <person name="Klenk H.-P."/>
        </authorList>
    </citation>
    <scope>NUCLEOTIDE SEQUENCE [LARGE SCALE GENOMIC DNA]</scope>
    <source>
        <strain evidence="3 4">DSM 15475</strain>
    </source>
</reference>
<keyword evidence="1" id="KW-0119">Carbohydrate metabolism</keyword>
<dbReference type="GO" id="GO:0009254">
    <property type="term" value="P:peptidoglycan turnover"/>
    <property type="evidence" value="ECO:0007669"/>
    <property type="project" value="UniProtKB-UniRule"/>
</dbReference>
<dbReference type="SUPFAM" id="SSF53067">
    <property type="entry name" value="Actin-like ATPase domain"/>
    <property type="match status" value="1"/>
</dbReference>
<dbReference type="AlphaFoldDB" id="A0A7Z0KBL1"/>
<dbReference type="GO" id="GO:0006040">
    <property type="term" value="P:amino sugar metabolic process"/>
    <property type="evidence" value="ECO:0007669"/>
    <property type="project" value="InterPro"/>
</dbReference>
<dbReference type="GO" id="GO:0016301">
    <property type="term" value="F:kinase activity"/>
    <property type="evidence" value="ECO:0007669"/>
    <property type="project" value="UniProtKB-KW"/>
</dbReference>
<accession>A0A7Z0KBL1</accession>